<feature type="domain" description="SHSP" evidence="4">
    <location>
        <begin position="45"/>
        <end position="162"/>
    </location>
</feature>
<dbReference type="SUPFAM" id="SSF49764">
    <property type="entry name" value="HSP20-like chaperones"/>
    <property type="match status" value="1"/>
</dbReference>
<name>A0A978VAL0_ZIZJJ</name>
<dbReference type="PANTHER" id="PTHR11527">
    <property type="entry name" value="HEAT-SHOCK PROTEIN 20 FAMILY MEMBER"/>
    <property type="match status" value="1"/>
</dbReference>
<dbReference type="Proteomes" id="UP000813462">
    <property type="component" value="Unassembled WGS sequence"/>
</dbReference>
<evidence type="ECO:0000256" key="2">
    <source>
        <dbReference type="PROSITE-ProRule" id="PRU00285"/>
    </source>
</evidence>
<dbReference type="InterPro" id="IPR008978">
    <property type="entry name" value="HSP20-like_chaperone"/>
</dbReference>
<dbReference type="Gene3D" id="2.60.40.790">
    <property type="match status" value="1"/>
</dbReference>
<comment type="similarity">
    <text evidence="2 3">Belongs to the small heat shock protein (HSP20) family.</text>
</comment>
<comment type="caution">
    <text evidence="5">The sequence shown here is derived from an EMBL/GenBank/DDBJ whole genome shotgun (WGS) entry which is preliminary data.</text>
</comment>
<evidence type="ECO:0000313" key="5">
    <source>
        <dbReference type="EMBL" id="KAH7524945.1"/>
    </source>
</evidence>
<gene>
    <name evidence="5" type="ORF">FEM48_Zijuj06G0173000</name>
</gene>
<evidence type="ECO:0000313" key="6">
    <source>
        <dbReference type="Proteomes" id="UP000813462"/>
    </source>
</evidence>
<dbReference type="AlphaFoldDB" id="A0A978VAL0"/>
<dbReference type="Pfam" id="PF00011">
    <property type="entry name" value="HSP20"/>
    <property type="match status" value="1"/>
</dbReference>
<organism evidence="5 6">
    <name type="scientific">Ziziphus jujuba var. spinosa</name>
    <dbReference type="NCBI Taxonomy" id="714518"/>
    <lineage>
        <taxon>Eukaryota</taxon>
        <taxon>Viridiplantae</taxon>
        <taxon>Streptophyta</taxon>
        <taxon>Embryophyta</taxon>
        <taxon>Tracheophyta</taxon>
        <taxon>Spermatophyta</taxon>
        <taxon>Magnoliopsida</taxon>
        <taxon>eudicotyledons</taxon>
        <taxon>Gunneridae</taxon>
        <taxon>Pentapetalae</taxon>
        <taxon>rosids</taxon>
        <taxon>fabids</taxon>
        <taxon>Rosales</taxon>
        <taxon>Rhamnaceae</taxon>
        <taxon>Paliureae</taxon>
        <taxon>Ziziphus</taxon>
    </lineage>
</organism>
<reference evidence="5" key="1">
    <citation type="journal article" date="2021" name="Front. Plant Sci.">
        <title>Chromosome-Scale Genome Assembly for Chinese Sour Jujube and Insights Into Its Genome Evolution and Domestication Signature.</title>
        <authorList>
            <person name="Shen L.-Y."/>
            <person name="Luo H."/>
            <person name="Wang X.-L."/>
            <person name="Wang X.-M."/>
            <person name="Qiu X.-J."/>
            <person name="Liu H."/>
            <person name="Zhou S.-S."/>
            <person name="Jia K.-H."/>
            <person name="Nie S."/>
            <person name="Bao Y.-T."/>
            <person name="Zhang R.-G."/>
            <person name="Yun Q.-Z."/>
            <person name="Chai Y.-H."/>
            <person name="Lu J.-Y."/>
            <person name="Li Y."/>
            <person name="Zhao S.-W."/>
            <person name="Mao J.-F."/>
            <person name="Jia S.-G."/>
            <person name="Mao Y.-M."/>
        </authorList>
    </citation>
    <scope>NUCLEOTIDE SEQUENCE</scope>
    <source>
        <strain evidence="5">AT0</strain>
        <tissue evidence="5">Leaf</tissue>
    </source>
</reference>
<evidence type="ECO:0000256" key="1">
    <source>
        <dbReference type="ARBA" id="ARBA00023016"/>
    </source>
</evidence>
<dbReference type="InterPro" id="IPR002068">
    <property type="entry name" value="A-crystallin/Hsp20_dom"/>
</dbReference>
<dbReference type="PROSITE" id="PS01031">
    <property type="entry name" value="SHSP"/>
    <property type="match status" value="1"/>
</dbReference>
<evidence type="ECO:0000259" key="4">
    <source>
        <dbReference type="PROSITE" id="PS01031"/>
    </source>
</evidence>
<dbReference type="CDD" id="cd06472">
    <property type="entry name" value="ACD_ScHsp26_like"/>
    <property type="match status" value="1"/>
</dbReference>
<keyword evidence="1" id="KW-0346">Stress response</keyword>
<proteinExistence type="inferred from homology"/>
<dbReference type="FunFam" id="2.60.40.790:FF:000053">
    <property type="entry name" value="17.5 kDa class I heat shock protein"/>
    <property type="match status" value="1"/>
</dbReference>
<protein>
    <recommendedName>
        <fullName evidence="4">SHSP domain-containing protein</fullName>
    </recommendedName>
</protein>
<accession>A0A978VAL0</accession>
<evidence type="ECO:0000256" key="3">
    <source>
        <dbReference type="RuleBase" id="RU003616"/>
    </source>
</evidence>
<dbReference type="InterPro" id="IPR031107">
    <property type="entry name" value="Small_HSP"/>
</dbReference>
<dbReference type="EMBL" id="JAEACU010000006">
    <property type="protein sequence ID" value="KAH7524945.1"/>
    <property type="molecule type" value="Genomic_DNA"/>
</dbReference>
<sequence length="184" mass="20805">MASLGPWYGGNQGGWNDDVYSMWDPFILRHGGQSSSGQGHHRDETTTTIATANVDWRENDTAHIFRADLPGVKKEDLKVQVEDGNILQISGERSKEKEDKTDRWHRVERQCGSFVRRFRLPDNADLDAIKCGLENGVLTVTVPKKEEMAEEESGRKNVINIDVAECKEDTPNVSRNNLDMNECM</sequence>
<dbReference type="OrthoDB" id="1245404at2759"/>